<dbReference type="AlphaFoldDB" id="A0A192D2G0"/>
<reference evidence="2 3" key="1">
    <citation type="submission" date="2016-05" db="EMBL/GenBank/DDBJ databases">
        <title>Compelete Genome Sequence of Bacteriochlorophyll-Synthesizing Bacterium Porphyrobacter neustonensis DSM 9434.</title>
        <authorList>
            <person name="Shi X.-L."/>
            <person name="Wu Y.-H."/>
            <person name="Cheng H."/>
            <person name="Xu L."/>
            <person name="Zhang X.-Q."/>
            <person name="Wang C.-S."/>
            <person name="Xu X.-W."/>
        </authorList>
    </citation>
    <scope>NUCLEOTIDE SEQUENCE [LARGE SCALE GENOMIC DNA]</scope>
    <source>
        <strain evidence="2 3">DSM 9434</strain>
    </source>
</reference>
<protein>
    <submittedName>
        <fullName evidence="2">Pilus assembly protein PilZ</fullName>
    </submittedName>
</protein>
<evidence type="ECO:0000313" key="2">
    <source>
        <dbReference type="EMBL" id="ANK12181.1"/>
    </source>
</evidence>
<dbReference type="Proteomes" id="UP000078263">
    <property type="component" value="Chromosome"/>
</dbReference>
<dbReference type="SUPFAM" id="SSF141371">
    <property type="entry name" value="PilZ domain-like"/>
    <property type="match status" value="1"/>
</dbReference>
<dbReference type="Pfam" id="PF07238">
    <property type="entry name" value="PilZ"/>
    <property type="match status" value="1"/>
</dbReference>
<gene>
    <name evidence="2" type="ORF">A9D12_03655</name>
</gene>
<dbReference type="STRING" id="1112.A9D12_03655"/>
<evidence type="ECO:0000259" key="1">
    <source>
        <dbReference type="Pfam" id="PF07238"/>
    </source>
</evidence>
<organism evidence="2 3">
    <name type="scientific">Erythrobacter neustonensis</name>
    <dbReference type="NCBI Taxonomy" id="1112"/>
    <lineage>
        <taxon>Bacteria</taxon>
        <taxon>Pseudomonadati</taxon>
        <taxon>Pseudomonadota</taxon>
        <taxon>Alphaproteobacteria</taxon>
        <taxon>Sphingomonadales</taxon>
        <taxon>Erythrobacteraceae</taxon>
        <taxon>Erythrobacter/Porphyrobacter group</taxon>
        <taxon>Erythrobacter</taxon>
    </lineage>
</organism>
<dbReference type="EMBL" id="CP016033">
    <property type="protein sequence ID" value="ANK12181.1"/>
    <property type="molecule type" value="Genomic_DNA"/>
</dbReference>
<dbReference type="OrthoDB" id="7391081at2"/>
<keyword evidence="3" id="KW-1185">Reference proteome</keyword>
<name>A0A192D2G0_9SPHN</name>
<dbReference type="KEGG" id="pns:A9D12_03655"/>
<sequence>MTGVETRSVTRDSLFLLADIRVEHSAEPHRVRVRNLSDGGMMGEGQLRVQRGHRVSVELRHIGVVGGTVAWVQDNRFGVAFDEEIDSQAARRPVQGAEDQIAIVAKPSWAHRAPPPPERGTLRKI</sequence>
<evidence type="ECO:0000313" key="3">
    <source>
        <dbReference type="Proteomes" id="UP000078263"/>
    </source>
</evidence>
<dbReference type="InterPro" id="IPR009875">
    <property type="entry name" value="PilZ_domain"/>
</dbReference>
<dbReference type="RefSeq" id="WP_068349884.1">
    <property type="nucleotide sequence ID" value="NZ_CP016033.1"/>
</dbReference>
<feature type="domain" description="PilZ" evidence="1">
    <location>
        <begin position="15"/>
        <end position="91"/>
    </location>
</feature>
<proteinExistence type="predicted"/>
<accession>A0A192D2G0</accession>
<dbReference type="GO" id="GO:0035438">
    <property type="term" value="F:cyclic-di-GMP binding"/>
    <property type="evidence" value="ECO:0007669"/>
    <property type="project" value="InterPro"/>
</dbReference>